<evidence type="ECO:0000313" key="3">
    <source>
        <dbReference type="Proteomes" id="UP000265725"/>
    </source>
</evidence>
<dbReference type="Pfam" id="PF12728">
    <property type="entry name" value="HTH_17"/>
    <property type="match status" value="1"/>
</dbReference>
<dbReference type="InterPro" id="IPR041657">
    <property type="entry name" value="HTH_17"/>
</dbReference>
<dbReference type="KEGG" id="paek:D3873_07135"/>
<protein>
    <submittedName>
        <fullName evidence="2">DNA-binding protein</fullName>
    </submittedName>
</protein>
<gene>
    <name evidence="2" type="ORF">D3873_07135</name>
</gene>
<proteinExistence type="predicted"/>
<organism evidence="2 3">
    <name type="scientific">Paenisporosarcina cavernae</name>
    <dbReference type="NCBI Taxonomy" id="2320858"/>
    <lineage>
        <taxon>Bacteria</taxon>
        <taxon>Bacillati</taxon>
        <taxon>Bacillota</taxon>
        <taxon>Bacilli</taxon>
        <taxon>Bacillales</taxon>
        <taxon>Caryophanaceae</taxon>
        <taxon>Paenisporosarcina</taxon>
    </lineage>
</organism>
<accession>A0A385YT11</accession>
<dbReference type="Proteomes" id="UP000265725">
    <property type="component" value="Chromosome"/>
</dbReference>
<reference evidence="3" key="1">
    <citation type="submission" date="2018-09" db="EMBL/GenBank/DDBJ databases">
        <authorList>
            <person name="Zhu H."/>
        </authorList>
    </citation>
    <scope>NUCLEOTIDE SEQUENCE [LARGE SCALE GENOMIC DNA]</scope>
    <source>
        <strain evidence="3">K2R23-3</strain>
    </source>
</reference>
<dbReference type="OrthoDB" id="9805928at2"/>
<dbReference type="GO" id="GO:0003677">
    <property type="term" value="F:DNA binding"/>
    <property type="evidence" value="ECO:0007669"/>
    <property type="project" value="UniProtKB-KW"/>
</dbReference>
<name>A0A385YT11_9BACL</name>
<dbReference type="AlphaFoldDB" id="A0A385YT11"/>
<feature type="domain" description="Helix-turn-helix" evidence="1">
    <location>
        <begin position="4"/>
        <end position="52"/>
    </location>
</feature>
<dbReference type="RefSeq" id="WP_119883412.1">
    <property type="nucleotide sequence ID" value="NZ_CP032418.1"/>
</dbReference>
<dbReference type="NCBIfam" id="TIGR01764">
    <property type="entry name" value="excise"/>
    <property type="match status" value="1"/>
</dbReference>
<dbReference type="InterPro" id="IPR010093">
    <property type="entry name" value="SinI_DNA-bd"/>
</dbReference>
<evidence type="ECO:0000259" key="1">
    <source>
        <dbReference type="Pfam" id="PF12728"/>
    </source>
</evidence>
<sequence length="69" mass="8001">MHQLLDVTEVAKILKVNRNKVYDLIKHGHLRALKLGRLKVSTIELEDFMIRNSGKDLSDFENVKELEVV</sequence>
<keyword evidence="2" id="KW-0238">DNA-binding</keyword>
<evidence type="ECO:0000313" key="2">
    <source>
        <dbReference type="EMBL" id="AYC29674.1"/>
    </source>
</evidence>
<keyword evidence="3" id="KW-1185">Reference proteome</keyword>
<dbReference type="EMBL" id="CP032418">
    <property type="protein sequence ID" value="AYC29674.1"/>
    <property type="molecule type" value="Genomic_DNA"/>
</dbReference>